<dbReference type="PANTHER" id="PTHR21066:SF3">
    <property type="entry name" value="IP02236P"/>
    <property type="match status" value="1"/>
</dbReference>
<dbReference type="Gene3D" id="1.10.238.270">
    <property type="match status" value="1"/>
</dbReference>
<dbReference type="EnsemblMetazoa" id="AALB016550-RA">
    <property type="protein sequence ID" value="AALB016550-PA"/>
    <property type="gene ID" value="AALB016550"/>
</dbReference>
<feature type="domain" description="OBP47-like" evidence="9">
    <location>
        <begin position="73"/>
        <end position="176"/>
    </location>
</feature>
<dbReference type="InterPro" id="IPR036728">
    <property type="entry name" value="PBP_GOBP_sf"/>
</dbReference>
<keyword evidence="11" id="KW-1185">Reference proteome</keyword>
<keyword evidence="6" id="KW-0552">Olfaction</keyword>
<evidence type="ECO:0000259" key="9">
    <source>
        <dbReference type="Pfam" id="PF22651"/>
    </source>
</evidence>
<dbReference type="GO" id="GO:0005576">
    <property type="term" value="C:extracellular region"/>
    <property type="evidence" value="ECO:0007669"/>
    <property type="project" value="UniProtKB-SubCell"/>
</dbReference>
<evidence type="ECO:0000256" key="6">
    <source>
        <dbReference type="ARBA" id="ARBA00022725"/>
    </source>
</evidence>
<evidence type="ECO:0000256" key="1">
    <source>
        <dbReference type="ARBA" id="ARBA00004613"/>
    </source>
</evidence>
<dbReference type="RefSeq" id="XP_035785762.1">
    <property type="nucleotide sequence ID" value="XM_035929869.1"/>
</dbReference>
<feature type="signal peptide" evidence="8">
    <location>
        <begin position="1"/>
        <end position="19"/>
    </location>
</feature>
<evidence type="ECO:0000256" key="5">
    <source>
        <dbReference type="ARBA" id="ARBA00022606"/>
    </source>
</evidence>
<sequence>MSPYVPLILNALLGALVLGHPGGPDHHKKCALNSTVTVKDCCNIPKLATEEVFKKCKAENPRNPANGPGRHVPCLANCILTAVGGFTNGKLDTDGFKKSVKPLLQDNAAFEPVVEAAIDTCFTKSSEPPKKTMYGGGNTDLPCSAVPMSFVNCVYTEVFKNCPATVKGQQKECAAVNAKLKEGCPYFALYKHGHKGRKQN</sequence>
<evidence type="ECO:0000256" key="2">
    <source>
        <dbReference type="ARBA" id="ARBA00008098"/>
    </source>
</evidence>
<proteinExistence type="inferred from homology"/>
<comment type="similarity">
    <text evidence="2">Belongs to the PBP/GOBP family.</text>
</comment>
<dbReference type="Proteomes" id="UP000069272">
    <property type="component" value="Chromosome 3L"/>
</dbReference>
<accession>A0A8W7K6W0</accession>
<dbReference type="Pfam" id="PF22651">
    <property type="entry name" value="OBP47_like"/>
    <property type="match status" value="1"/>
</dbReference>
<dbReference type="GO" id="GO:0007608">
    <property type="term" value="P:sensory perception of smell"/>
    <property type="evidence" value="ECO:0007669"/>
    <property type="project" value="UniProtKB-KW"/>
</dbReference>
<keyword evidence="5" id="KW-0716">Sensory transduction</keyword>
<evidence type="ECO:0000256" key="3">
    <source>
        <dbReference type="ARBA" id="ARBA00022448"/>
    </source>
</evidence>
<comment type="subcellular location">
    <subcellularLocation>
        <location evidence="1">Secreted</location>
    </subcellularLocation>
</comment>
<keyword evidence="4" id="KW-0964">Secreted</keyword>
<keyword evidence="8" id="KW-0732">Signal</keyword>
<dbReference type="PANTHER" id="PTHR21066">
    <property type="entry name" value="ODORANT-BINDING PROTEIN 59A-RELATED"/>
    <property type="match status" value="1"/>
</dbReference>
<dbReference type="GeneID" id="118463354"/>
<evidence type="ECO:0000313" key="10">
    <source>
        <dbReference type="EnsemblMetazoa" id="AALB016550-PA"/>
    </source>
</evidence>
<dbReference type="InterPro" id="IPR054577">
    <property type="entry name" value="OBP47-like_dom"/>
</dbReference>
<keyword evidence="3" id="KW-0813">Transport</keyword>
<dbReference type="AlphaFoldDB" id="A0A8W7K6W0"/>
<feature type="chain" id="PRO_5036491299" description="OBP47-like domain-containing protein" evidence="8">
    <location>
        <begin position="20"/>
        <end position="200"/>
    </location>
</feature>
<name>A0A8W7K6W0_ANOAL</name>
<keyword evidence="7" id="KW-1015">Disulfide bond</keyword>
<protein>
    <recommendedName>
        <fullName evidence="9">OBP47-like domain-containing protein</fullName>
    </recommendedName>
</protein>
<dbReference type="GO" id="GO:0005549">
    <property type="term" value="F:odorant binding"/>
    <property type="evidence" value="ECO:0007669"/>
    <property type="project" value="InterPro"/>
</dbReference>
<reference evidence="10" key="2">
    <citation type="submission" date="2022-08" db="UniProtKB">
        <authorList>
            <consortium name="EnsemblMetazoa"/>
        </authorList>
    </citation>
    <scope>IDENTIFICATION</scope>
    <source>
        <strain evidence="10">STECLA/ALBI9_A</strain>
    </source>
</reference>
<evidence type="ECO:0000256" key="7">
    <source>
        <dbReference type="ARBA" id="ARBA00023157"/>
    </source>
</evidence>
<evidence type="ECO:0000256" key="4">
    <source>
        <dbReference type="ARBA" id="ARBA00022525"/>
    </source>
</evidence>
<evidence type="ECO:0000313" key="11">
    <source>
        <dbReference type="Proteomes" id="UP000069272"/>
    </source>
</evidence>
<evidence type="ECO:0000256" key="8">
    <source>
        <dbReference type="SAM" id="SignalP"/>
    </source>
</evidence>
<dbReference type="InterPro" id="IPR052295">
    <property type="entry name" value="Odorant-binding_protein"/>
</dbReference>
<organism evidence="10 11">
    <name type="scientific">Anopheles albimanus</name>
    <name type="common">New world malaria mosquito</name>
    <dbReference type="NCBI Taxonomy" id="7167"/>
    <lineage>
        <taxon>Eukaryota</taxon>
        <taxon>Metazoa</taxon>
        <taxon>Ecdysozoa</taxon>
        <taxon>Arthropoda</taxon>
        <taxon>Hexapoda</taxon>
        <taxon>Insecta</taxon>
        <taxon>Pterygota</taxon>
        <taxon>Neoptera</taxon>
        <taxon>Endopterygota</taxon>
        <taxon>Diptera</taxon>
        <taxon>Nematocera</taxon>
        <taxon>Culicoidea</taxon>
        <taxon>Culicidae</taxon>
        <taxon>Anophelinae</taxon>
        <taxon>Anopheles</taxon>
    </lineage>
</organism>
<dbReference type="SUPFAM" id="SSF47565">
    <property type="entry name" value="Insect pheromone/odorant-binding proteins"/>
    <property type="match status" value="1"/>
</dbReference>
<reference evidence="10 11" key="1">
    <citation type="journal article" date="2017" name="G3 (Bethesda)">
        <title>The Physical Genome Mapping of Anopheles albimanus Corrected Scaffold Misassemblies and Identified Interarm Rearrangements in Genus Anopheles.</title>
        <authorList>
            <person name="Artemov G.N."/>
            <person name="Peery A.N."/>
            <person name="Jiang X."/>
            <person name="Tu Z."/>
            <person name="Stegniy V.N."/>
            <person name="Sharakhova M.V."/>
            <person name="Sharakhov I.V."/>
        </authorList>
    </citation>
    <scope>NUCLEOTIDE SEQUENCE [LARGE SCALE GENOMIC DNA]</scope>
    <source>
        <strain evidence="10 11">ALBI9_A</strain>
    </source>
</reference>